<gene>
    <name evidence="1" type="ORF">C6P37_07915</name>
</gene>
<comment type="caution">
    <text evidence="1">The sequence shown here is derived from an EMBL/GenBank/DDBJ whole genome shotgun (WGS) entry which is preliminary data.</text>
</comment>
<reference evidence="1 2" key="1">
    <citation type="submission" date="2018-03" db="EMBL/GenBank/DDBJ databases">
        <authorList>
            <person name="Keele B.F."/>
        </authorList>
    </citation>
    <scope>NUCLEOTIDE SEQUENCE [LARGE SCALE GENOMIC DNA]</scope>
    <source>
        <strain evidence="1">ZCTH4_d</strain>
    </source>
</reference>
<dbReference type="Proteomes" id="UP000257014">
    <property type="component" value="Unassembled WGS sequence"/>
</dbReference>
<organism evidence="1 2">
    <name type="scientific">Caldibacillus debilis</name>
    <dbReference type="NCBI Taxonomy" id="301148"/>
    <lineage>
        <taxon>Bacteria</taxon>
        <taxon>Bacillati</taxon>
        <taxon>Bacillota</taxon>
        <taxon>Bacilli</taxon>
        <taxon>Bacillales</taxon>
        <taxon>Bacillaceae</taxon>
        <taxon>Caldibacillus</taxon>
    </lineage>
</organism>
<accession>A0A3E0K4I8</accession>
<sequence length="76" mass="8880">MPRKHFRFSFRQRRHRQRFIGLRRDVVPEALFIRAKPLSRQDGMEPAPCRLFVLRPGKIPGRNAGKDIEKQDGAGL</sequence>
<proteinExistence type="predicted"/>
<dbReference type="EMBL" id="QEWE01000016">
    <property type="protein sequence ID" value="REJ28562.1"/>
    <property type="molecule type" value="Genomic_DNA"/>
</dbReference>
<protein>
    <submittedName>
        <fullName evidence="1">Uncharacterized protein</fullName>
    </submittedName>
</protein>
<dbReference type="AlphaFoldDB" id="A0A3E0K4I8"/>
<name>A0A3E0K4I8_9BACI</name>
<evidence type="ECO:0000313" key="2">
    <source>
        <dbReference type="Proteomes" id="UP000257014"/>
    </source>
</evidence>
<evidence type="ECO:0000313" key="1">
    <source>
        <dbReference type="EMBL" id="REJ28562.1"/>
    </source>
</evidence>